<sequence>MDKMNKESLANSLMSIVDALSCIVGKNIEVVIHDLTNPNHSIIKILNGHLSGRKEGDSVLNIPDHDLGSIGLLVDQNKNVSNPQVFKGYETKVAGRIFTSSTVIYKDENQQPIFAMCFNADQKILETAKNLLSQLLPRDESLAIEESEHTLQKKIAEIIHFALPQHNILNTKRSKAEKIEIVKVMQTQGLFLVRGGVEAAANALGVTRYTIYNYLEEIKTKPI</sequence>
<organism evidence="3 4">
    <name type="scientific">Acinetobacter pollinis</name>
    <dbReference type="NCBI Taxonomy" id="2605270"/>
    <lineage>
        <taxon>Bacteria</taxon>
        <taxon>Pseudomonadati</taxon>
        <taxon>Pseudomonadota</taxon>
        <taxon>Gammaproteobacteria</taxon>
        <taxon>Moraxellales</taxon>
        <taxon>Moraxellaceae</taxon>
        <taxon>Acinetobacter</taxon>
    </lineage>
</organism>
<feature type="domain" description="YheO-like" evidence="1">
    <location>
        <begin position="12"/>
        <end position="130"/>
    </location>
</feature>
<dbReference type="PANTHER" id="PTHR35568:SF1">
    <property type="entry name" value="TRANSCRIPTIONAL REGULATOR DAUR"/>
    <property type="match status" value="1"/>
</dbReference>
<evidence type="ECO:0000313" key="3">
    <source>
        <dbReference type="EMBL" id="MEB5476069.1"/>
    </source>
</evidence>
<proteinExistence type="predicted"/>
<dbReference type="InterPro" id="IPR013559">
    <property type="entry name" value="YheO"/>
</dbReference>
<dbReference type="Pfam" id="PF13309">
    <property type="entry name" value="HTH_22"/>
    <property type="match status" value="1"/>
</dbReference>
<reference evidence="3 4" key="1">
    <citation type="submission" date="2019-08" db="EMBL/GenBank/DDBJ databases">
        <title>Five species of Acinetobacter isolated from floral nectar and animal pollinators.</title>
        <authorList>
            <person name="Hendry T.A."/>
        </authorList>
    </citation>
    <scope>NUCLEOTIDE SEQUENCE [LARGE SCALE GENOMIC DNA]</scope>
    <source>
        <strain evidence="3 4">MD18.27</strain>
    </source>
</reference>
<keyword evidence="4" id="KW-1185">Reference proteome</keyword>
<evidence type="ECO:0000313" key="4">
    <source>
        <dbReference type="Proteomes" id="UP001339883"/>
    </source>
</evidence>
<dbReference type="InterPro" id="IPR039445">
    <property type="entry name" value="DauR-like_HTH"/>
</dbReference>
<protein>
    <submittedName>
        <fullName evidence="3">PAS domain-containing protein</fullName>
    </submittedName>
</protein>
<dbReference type="InterPro" id="IPR039446">
    <property type="entry name" value="DauR-like"/>
</dbReference>
<name>A0ABU6DQC4_9GAMM</name>
<evidence type="ECO:0000259" key="1">
    <source>
        <dbReference type="Pfam" id="PF08348"/>
    </source>
</evidence>
<feature type="domain" description="Transcriptional regulator DauR-like HTH" evidence="2">
    <location>
        <begin position="155"/>
        <end position="215"/>
    </location>
</feature>
<dbReference type="PANTHER" id="PTHR35568">
    <property type="entry name" value="TRANSCRIPTIONAL REGULATOR DAUR"/>
    <property type="match status" value="1"/>
</dbReference>
<gene>
    <name evidence="3" type="ORF">I2F25_03205</name>
</gene>
<dbReference type="EMBL" id="VTDN01000002">
    <property type="protein sequence ID" value="MEB5476069.1"/>
    <property type="molecule type" value="Genomic_DNA"/>
</dbReference>
<dbReference type="Proteomes" id="UP001339883">
    <property type="component" value="Unassembled WGS sequence"/>
</dbReference>
<dbReference type="RefSeq" id="WP_325774648.1">
    <property type="nucleotide sequence ID" value="NZ_VTDN01000002.1"/>
</dbReference>
<dbReference type="Pfam" id="PF08348">
    <property type="entry name" value="PAS_6"/>
    <property type="match status" value="1"/>
</dbReference>
<evidence type="ECO:0000259" key="2">
    <source>
        <dbReference type="Pfam" id="PF13309"/>
    </source>
</evidence>
<comment type="caution">
    <text evidence="3">The sequence shown here is derived from an EMBL/GenBank/DDBJ whole genome shotgun (WGS) entry which is preliminary data.</text>
</comment>
<accession>A0ABU6DQC4</accession>